<organism evidence="3 4">
    <name type="scientific">Meloidogyne incognita</name>
    <name type="common">Southern root-knot nematode worm</name>
    <name type="synonym">Oxyuris incognita</name>
    <dbReference type="NCBI Taxonomy" id="6306"/>
    <lineage>
        <taxon>Eukaryota</taxon>
        <taxon>Metazoa</taxon>
        <taxon>Ecdysozoa</taxon>
        <taxon>Nematoda</taxon>
        <taxon>Chromadorea</taxon>
        <taxon>Rhabditida</taxon>
        <taxon>Tylenchina</taxon>
        <taxon>Tylenchomorpha</taxon>
        <taxon>Tylenchoidea</taxon>
        <taxon>Meloidogynidae</taxon>
        <taxon>Meloidogyninae</taxon>
        <taxon>Meloidogyne</taxon>
        <taxon>Meloidogyne incognita group</taxon>
    </lineage>
</organism>
<dbReference type="Proteomes" id="UP000887563">
    <property type="component" value="Unplaced"/>
</dbReference>
<keyword evidence="3" id="KW-1185">Reference proteome</keyword>
<evidence type="ECO:0000313" key="3">
    <source>
        <dbReference type="Proteomes" id="UP000887563"/>
    </source>
</evidence>
<evidence type="ECO:0000256" key="2">
    <source>
        <dbReference type="SAM" id="SignalP"/>
    </source>
</evidence>
<reference evidence="4" key="1">
    <citation type="submission" date="2022-11" db="UniProtKB">
        <authorList>
            <consortium name="WormBaseParasite"/>
        </authorList>
    </citation>
    <scope>IDENTIFICATION</scope>
</reference>
<evidence type="ECO:0000313" key="4">
    <source>
        <dbReference type="WBParaSite" id="Minc3s00488g13173"/>
    </source>
</evidence>
<evidence type="ECO:0000256" key="1">
    <source>
        <dbReference type="SAM" id="MobiDB-lite"/>
    </source>
</evidence>
<accession>A0A914LGN2</accession>
<dbReference type="AlphaFoldDB" id="A0A914LGN2"/>
<sequence length="99" mass="11739">MWFGISFVALVVQLETCGMALINKLETTMLIELKSTLVELQQQQLRRKFVGRLTLKLQHPHKTRNKQRLLPRRKGRRKSRNCGSKKNPYKSQHSRMEKH</sequence>
<feature type="signal peptide" evidence="2">
    <location>
        <begin position="1"/>
        <end position="20"/>
    </location>
</feature>
<protein>
    <submittedName>
        <fullName evidence="4">Candidate secreted effector</fullName>
    </submittedName>
</protein>
<dbReference type="WBParaSite" id="Minc3s00488g13173">
    <property type="protein sequence ID" value="Minc3s00488g13173"/>
    <property type="gene ID" value="Minc3s00488g13173"/>
</dbReference>
<name>A0A914LGN2_MELIC</name>
<feature type="chain" id="PRO_5037067525" evidence="2">
    <location>
        <begin position="21"/>
        <end position="99"/>
    </location>
</feature>
<feature type="compositionally biased region" description="Basic residues" evidence="1">
    <location>
        <begin position="58"/>
        <end position="80"/>
    </location>
</feature>
<feature type="region of interest" description="Disordered" evidence="1">
    <location>
        <begin position="56"/>
        <end position="99"/>
    </location>
</feature>
<proteinExistence type="predicted"/>
<keyword evidence="2" id="KW-0732">Signal</keyword>